<sequence length="175" mass="19822">MKKLEKSVRSCMNAYGPALRNGHIVVQGKIPGHILEDGVDRMLDHAYADVEDGVVTDIRMYFEQESRSAHDYKGDSLEITSEIEDWFGGCETWDDLIQRIVHAVEEHQKDSQDALSPAAIRAATGLNKKEFTARYKIPYRTWQNWELGIAPCPEYILLLLDRAVQADFVGGNKNV</sequence>
<name>A0A8S5UB43_9CAUD</name>
<proteinExistence type="predicted"/>
<evidence type="ECO:0000313" key="1">
    <source>
        <dbReference type="EMBL" id="DAF91688.1"/>
    </source>
</evidence>
<protein>
    <submittedName>
        <fullName evidence="1">Antitoxin</fullName>
    </submittedName>
</protein>
<dbReference type="InterPro" id="IPR010982">
    <property type="entry name" value="Lambda_DNA-bd_dom_sf"/>
</dbReference>
<dbReference type="Gene3D" id="1.10.260.40">
    <property type="entry name" value="lambda repressor-like DNA-binding domains"/>
    <property type="match status" value="1"/>
</dbReference>
<reference evidence="1" key="1">
    <citation type="journal article" date="2021" name="Proc. Natl. Acad. Sci. U.S.A.">
        <title>A Catalog of Tens of Thousands of Viruses from Human Metagenomes Reveals Hidden Associations with Chronic Diseases.</title>
        <authorList>
            <person name="Tisza M.J."/>
            <person name="Buck C.B."/>
        </authorList>
    </citation>
    <scope>NUCLEOTIDE SEQUENCE</scope>
    <source>
        <strain evidence="1">Ct8Cp41</strain>
    </source>
</reference>
<dbReference type="GO" id="GO:0003677">
    <property type="term" value="F:DNA binding"/>
    <property type="evidence" value="ECO:0007669"/>
    <property type="project" value="InterPro"/>
</dbReference>
<dbReference type="EMBL" id="BK016059">
    <property type="protein sequence ID" value="DAF91688.1"/>
    <property type="molecule type" value="Genomic_DNA"/>
</dbReference>
<organism evidence="1">
    <name type="scientific">Siphoviridae sp. ct8Cp41</name>
    <dbReference type="NCBI Taxonomy" id="2825358"/>
    <lineage>
        <taxon>Viruses</taxon>
        <taxon>Duplodnaviria</taxon>
        <taxon>Heunggongvirae</taxon>
        <taxon>Uroviricota</taxon>
        <taxon>Caudoviricetes</taxon>
    </lineage>
</organism>
<accession>A0A8S5UB43</accession>